<dbReference type="HOGENOM" id="CLU_161929_4_1_9"/>
<dbReference type="OrthoDB" id="7030467at2"/>
<dbReference type="GO" id="GO:0006402">
    <property type="term" value="P:mRNA catabolic process"/>
    <property type="evidence" value="ECO:0007669"/>
    <property type="project" value="TreeGrafter"/>
</dbReference>
<dbReference type="InterPro" id="IPR004386">
    <property type="entry name" value="Toxin_YafQ-like"/>
</dbReference>
<dbReference type="Pfam" id="PF15738">
    <property type="entry name" value="YafQ_toxin"/>
    <property type="match status" value="1"/>
</dbReference>
<evidence type="ECO:0000256" key="2">
    <source>
        <dbReference type="ARBA" id="ARBA00061366"/>
    </source>
</evidence>
<proteinExistence type="inferred from homology"/>
<dbReference type="PANTHER" id="PTHR40588">
    <property type="entry name" value="MRNA INTERFERASE TOXIN YAFQ"/>
    <property type="match status" value="1"/>
</dbReference>
<sequence>MLEINATSKFKKDRKQCIKRGYDMSLLNKVVNTLCIPAPLPPANKDHGLVGNYVGRRECHIAPDWLLIYRIDGNALYLDRTGTHADLFGI</sequence>
<reference evidence="4 5" key="1">
    <citation type="journal article" date="2014" name="Genome Announc.">
        <title>Draft genome sequences of the altered schaedler flora, a defined bacterial community from gnotobiotic mice.</title>
        <authorList>
            <person name="Wannemuehler M.J."/>
            <person name="Overstreet A.M."/>
            <person name="Ward D.V."/>
            <person name="Phillips G.J."/>
        </authorList>
    </citation>
    <scope>NUCLEOTIDE SEQUENCE [LARGE SCALE GENOMIC DNA]</scope>
    <source>
        <strain evidence="4 5">ASF492</strain>
    </source>
</reference>
<evidence type="ECO:0000313" key="5">
    <source>
        <dbReference type="Proteomes" id="UP000012589"/>
    </source>
</evidence>
<feature type="active site" description="Proton donor" evidence="3">
    <location>
        <position position="84"/>
    </location>
</feature>
<dbReference type="eggNOG" id="COG3041">
    <property type="taxonomic scope" value="Bacteria"/>
</dbReference>
<organism evidence="4 5">
    <name type="scientific">Eubacterium plexicaudatum ASF492</name>
    <dbReference type="NCBI Taxonomy" id="1235802"/>
    <lineage>
        <taxon>Bacteria</taxon>
        <taxon>Bacillati</taxon>
        <taxon>Bacillota</taxon>
        <taxon>Clostridia</taxon>
        <taxon>Eubacteriales</taxon>
        <taxon>Eubacteriaceae</taxon>
        <taxon>Eubacterium</taxon>
    </lineage>
</organism>
<keyword evidence="1" id="KW-1277">Toxin-antitoxin system</keyword>
<evidence type="ECO:0000256" key="3">
    <source>
        <dbReference type="PIRSR" id="PIRSR006156-1"/>
    </source>
</evidence>
<dbReference type="GO" id="GO:0006415">
    <property type="term" value="P:translational termination"/>
    <property type="evidence" value="ECO:0007669"/>
    <property type="project" value="TreeGrafter"/>
</dbReference>
<comment type="similarity">
    <text evidence="2">Belongs to the RelE toxin family. YafQ subfamily.</text>
</comment>
<dbReference type="PIRSF" id="PIRSF006156">
    <property type="entry name" value="YafQ"/>
    <property type="match status" value="1"/>
</dbReference>
<dbReference type="Gene3D" id="3.30.2310.20">
    <property type="entry name" value="RelE-like"/>
    <property type="match status" value="1"/>
</dbReference>
<dbReference type="SUPFAM" id="SSF143011">
    <property type="entry name" value="RelE-like"/>
    <property type="match status" value="1"/>
</dbReference>
<dbReference type="NCBIfam" id="TIGR02385">
    <property type="entry name" value="RelE_StbE"/>
    <property type="match status" value="1"/>
</dbReference>
<comment type="caution">
    <text evidence="4">The sequence shown here is derived from an EMBL/GenBank/DDBJ whole genome shotgun (WGS) entry which is preliminary data.</text>
</comment>
<protein>
    <submittedName>
        <fullName evidence="4">YafQ family addiction module toxin component</fullName>
    </submittedName>
</protein>
<dbReference type="EMBL" id="AQFT01000033">
    <property type="protein sequence ID" value="EMZ34681.1"/>
    <property type="molecule type" value="Genomic_DNA"/>
</dbReference>
<evidence type="ECO:0000256" key="1">
    <source>
        <dbReference type="ARBA" id="ARBA00022649"/>
    </source>
</evidence>
<dbReference type="InterPro" id="IPR007712">
    <property type="entry name" value="RelE/ParE_toxin"/>
</dbReference>
<keyword evidence="5" id="KW-1185">Reference proteome</keyword>
<dbReference type="GO" id="GO:0004521">
    <property type="term" value="F:RNA endonuclease activity"/>
    <property type="evidence" value="ECO:0007669"/>
    <property type="project" value="TreeGrafter"/>
</dbReference>
<dbReference type="FunFam" id="3.30.2310.20:FF:000003">
    <property type="entry name" value="Type II toxin-antitoxin system YafQ family toxin"/>
    <property type="match status" value="1"/>
</dbReference>
<accession>N2B2P8</accession>
<name>N2B2P8_9FIRM</name>
<dbReference type="STRING" id="1235802.C823_01062"/>
<evidence type="ECO:0000313" key="4">
    <source>
        <dbReference type="EMBL" id="EMZ34681.1"/>
    </source>
</evidence>
<dbReference type="AlphaFoldDB" id="N2B2P8"/>
<dbReference type="PANTHER" id="PTHR40588:SF1">
    <property type="entry name" value="MRNA INTERFERASE TOXIN YAFQ"/>
    <property type="match status" value="1"/>
</dbReference>
<dbReference type="InterPro" id="IPR035093">
    <property type="entry name" value="RelE/ParE_toxin_dom_sf"/>
</dbReference>
<dbReference type="Proteomes" id="UP000012589">
    <property type="component" value="Unassembled WGS sequence"/>
</dbReference>
<gene>
    <name evidence="4" type="ORF">C823_01062</name>
</gene>